<feature type="repeat" description="ANK" evidence="3">
    <location>
        <begin position="289"/>
        <end position="323"/>
    </location>
</feature>
<reference evidence="4 5" key="1">
    <citation type="submission" date="2016-12" db="EMBL/GenBank/DDBJ databases">
        <title>The genomes of Aspergillus section Nigri reveals drivers in fungal speciation.</title>
        <authorList>
            <consortium name="DOE Joint Genome Institute"/>
            <person name="Vesth T.C."/>
            <person name="Nybo J."/>
            <person name="Theobald S."/>
            <person name="Brandl J."/>
            <person name="Frisvad J.C."/>
            <person name="Nielsen K.F."/>
            <person name="Lyhne E.K."/>
            <person name="Kogle M.E."/>
            <person name="Kuo A."/>
            <person name="Riley R."/>
            <person name="Clum A."/>
            <person name="Nolan M."/>
            <person name="Lipzen A."/>
            <person name="Salamov A."/>
            <person name="Henrissat B."/>
            <person name="Wiebenga A."/>
            <person name="De Vries R.P."/>
            <person name="Grigoriev I.V."/>
            <person name="Mortensen U.H."/>
            <person name="Andersen M.R."/>
            <person name="Baker S.E."/>
        </authorList>
    </citation>
    <scope>NUCLEOTIDE SEQUENCE [LARGE SCALE GENOMIC DNA]</scope>
    <source>
        <strain evidence="4 5">IBT 23096</strain>
    </source>
</reference>
<protein>
    <submittedName>
        <fullName evidence="4">Ankyrin</fullName>
    </submittedName>
</protein>
<dbReference type="OrthoDB" id="4772757at2759"/>
<dbReference type="RefSeq" id="XP_024703490.1">
    <property type="nucleotide sequence ID" value="XM_024850930.1"/>
</dbReference>
<organism evidence="4 5">
    <name type="scientific">Aspergillus steynii IBT 23096</name>
    <dbReference type="NCBI Taxonomy" id="1392250"/>
    <lineage>
        <taxon>Eukaryota</taxon>
        <taxon>Fungi</taxon>
        <taxon>Dikarya</taxon>
        <taxon>Ascomycota</taxon>
        <taxon>Pezizomycotina</taxon>
        <taxon>Eurotiomycetes</taxon>
        <taxon>Eurotiomycetidae</taxon>
        <taxon>Eurotiales</taxon>
        <taxon>Aspergillaceae</taxon>
        <taxon>Aspergillus</taxon>
        <taxon>Aspergillus subgen. Circumdati</taxon>
    </lineage>
</organism>
<dbReference type="InterPro" id="IPR002110">
    <property type="entry name" value="Ankyrin_rpt"/>
</dbReference>
<dbReference type="PANTHER" id="PTHR24198:SF165">
    <property type="entry name" value="ANKYRIN REPEAT-CONTAINING PROTEIN-RELATED"/>
    <property type="match status" value="1"/>
</dbReference>
<feature type="repeat" description="ANK" evidence="3">
    <location>
        <begin position="256"/>
        <end position="288"/>
    </location>
</feature>
<dbReference type="Proteomes" id="UP000234275">
    <property type="component" value="Unassembled WGS sequence"/>
</dbReference>
<dbReference type="AlphaFoldDB" id="A0A2I2G5N0"/>
<dbReference type="Pfam" id="PF13857">
    <property type="entry name" value="Ank_5"/>
    <property type="match status" value="1"/>
</dbReference>
<dbReference type="InterPro" id="IPR036770">
    <property type="entry name" value="Ankyrin_rpt-contain_sf"/>
</dbReference>
<evidence type="ECO:0000256" key="3">
    <source>
        <dbReference type="PROSITE-ProRule" id="PRU00023"/>
    </source>
</evidence>
<keyword evidence="5" id="KW-1185">Reference proteome</keyword>
<dbReference type="PROSITE" id="PS50297">
    <property type="entry name" value="ANK_REP_REGION"/>
    <property type="match status" value="3"/>
</dbReference>
<dbReference type="GeneID" id="36558629"/>
<comment type="caution">
    <text evidence="4">The sequence shown here is derived from an EMBL/GenBank/DDBJ whole genome shotgun (WGS) entry which is preliminary data.</text>
</comment>
<evidence type="ECO:0000256" key="2">
    <source>
        <dbReference type="ARBA" id="ARBA00023043"/>
    </source>
</evidence>
<evidence type="ECO:0000256" key="1">
    <source>
        <dbReference type="ARBA" id="ARBA00022737"/>
    </source>
</evidence>
<dbReference type="Pfam" id="PF12796">
    <property type="entry name" value="Ank_2"/>
    <property type="match status" value="1"/>
</dbReference>
<dbReference type="Gene3D" id="1.25.40.20">
    <property type="entry name" value="Ankyrin repeat-containing domain"/>
    <property type="match status" value="2"/>
</dbReference>
<dbReference type="SUPFAM" id="SSF48403">
    <property type="entry name" value="Ankyrin repeat"/>
    <property type="match status" value="1"/>
</dbReference>
<dbReference type="EMBL" id="MSFO01000005">
    <property type="protein sequence ID" value="PLB48188.1"/>
    <property type="molecule type" value="Genomic_DNA"/>
</dbReference>
<proteinExistence type="predicted"/>
<dbReference type="PROSITE" id="PS50088">
    <property type="entry name" value="ANK_REPEAT"/>
    <property type="match status" value="4"/>
</dbReference>
<accession>A0A2I2G5N0</accession>
<dbReference type="PANTHER" id="PTHR24198">
    <property type="entry name" value="ANKYRIN REPEAT AND PROTEIN KINASE DOMAIN-CONTAINING PROTEIN"/>
    <property type="match status" value="1"/>
</dbReference>
<gene>
    <name evidence="4" type="ORF">P170DRAFT_447969</name>
</gene>
<name>A0A2I2G5N0_9EURO</name>
<dbReference type="STRING" id="1392250.A0A2I2G5N0"/>
<sequence>MPFRALPPEIISYIADQLALIKDLYSLLRDNKNLFSILINNLYRRNIIFNGGSALIWYTSTVLIKAVLYKHTHVMRLLLGNGVLPDAADLHARRLLSVATSSRTDMVITKALLESGARLNALVFEKCSPLTEAIRTNQESKVVLFLEHGANPNTLRDRNTLLYIAASNNAGVPVDSRNDFGLILLQVATANSCVRAVRVLLHYGADPNFRGTHQYRERPIALFYTATKPRSCRKDNTAIIRALISHRAHVNIVNSEQKSPLLFAILKGAIKQAQTLLESGSNLMTRDTEGQTALHLAVLLLSYSLDMLNWLVSEGVNVNGVKRIMKETLIFNTIQSRRQMGIERQNREKYVQTLLSLGSYVNFQNLEGLTPISLAVRRGYIRLIIILLEYRALVNLRDSQGRLPLHYIRQDCFGYQGQELCSLLIANGADVNFRDHSGYTALHRLIERGSWEAVTELLKTGADRYAITHNRRSPHNIVLSGPWAETKQLFVRYYTQ</sequence>
<dbReference type="SMART" id="SM00248">
    <property type="entry name" value="ANK"/>
    <property type="match status" value="10"/>
</dbReference>
<feature type="repeat" description="ANK" evidence="3">
    <location>
        <begin position="367"/>
        <end position="399"/>
    </location>
</feature>
<keyword evidence="1" id="KW-0677">Repeat</keyword>
<dbReference type="VEuPathDB" id="FungiDB:P170DRAFT_447969"/>
<feature type="repeat" description="ANK" evidence="3">
    <location>
        <begin position="437"/>
        <end position="469"/>
    </location>
</feature>
<evidence type="ECO:0000313" key="4">
    <source>
        <dbReference type="EMBL" id="PLB48188.1"/>
    </source>
</evidence>
<keyword evidence="2 3" id="KW-0040">ANK repeat</keyword>
<evidence type="ECO:0000313" key="5">
    <source>
        <dbReference type="Proteomes" id="UP000234275"/>
    </source>
</evidence>